<dbReference type="NCBIfam" id="TIGR00089">
    <property type="entry name" value="MiaB/RimO family radical SAM methylthiotransferase"/>
    <property type="match status" value="1"/>
</dbReference>
<dbReference type="GO" id="GO:0005829">
    <property type="term" value="C:cytosol"/>
    <property type="evidence" value="ECO:0007669"/>
    <property type="project" value="TreeGrafter"/>
</dbReference>
<evidence type="ECO:0000259" key="12">
    <source>
        <dbReference type="PROSITE" id="PS50926"/>
    </source>
</evidence>
<comment type="cofactor">
    <cofactor evidence="11">
        <name>[4Fe-4S] cluster</name>
        <dbReference type="ChEBI" id="CHEBI:49883"/>
    </cofactor>
    <text evidence="11">Binds 2 [4Fe-4S] clusters. One cluster is coordinated with 3 cysteines and an exchangeable S-adenosyl-L-methionine.</text>
</comment>
<dbReference type="InterPro" id="IPR005839">
    <property type="entry name" value="Methylthiotransferase"/>
</dbReference>
<dbReference type="SFLD" id="SFLDF00273">
    <property type="entry name" value="(dimethylallyl)adenosine_tRNA"/>
    <property type="match status" value="1"/>
</dbReference>
<evidence type="ECO:0000256" key="8">
    <source>
        <dbReference type="ARBA" id="ARBA00023004"/>
    </source>
</evidence>
<dbReference type="HAMAP" id="MF_01864">
    <property type="entry name" value="tRNA_metthiotr_MiaB"/>
    <property type="match status" value="1"/>
</dbReference>
<dbReference type="FunFam" id="3.40.50.12160:FF:000006">
    <property type="entry name" value="tRNA-2-methylthio-N(6)-dimethylallyladenosine synthase"/>
    <property type="match status" value="1"/>
</dbReference>
<dbReference type="Pfam" id="PF00919">
    <property type="entry name" value="UPF0004"/>
    <property type="match status" value="1"/>
</dbReference>
<name>A0A1M5PLD5_9FIRM</name>
<dbReference type="EMBL" id="FQWY01000024">
    <property type="protein sequence ID" value="SHH02530.1"/>
    <property type="molecule type" value="Genomic_DNA"/>
</dbReference>
<evidence type="ECO:0000259" key="14">
    <source>
        <dbReference type="PROSITE" id="PS51918"/>
    </source>
</evidence>
<feature type="domain" description="Radical SAM core" evidence="14">
    <location>
        <begin position="151"/>
        <end position="381"/>
    </location>
</feature>
<dbReference type="Pfam" id="PF01938">
    <property type="entry name" value="TRAM"/>
    <property type="match status" value="1"/>
</dbReference>
<comment type="similarity">
    <text evidence="11">Belongs to the methylthiotransferase family. MiaB subfamily.</text>
</comment>
<comment type="subcellular location">
    <subcellularLocation>
        <location evidence="11">Cytoplasm</location>
    </subcellularLocation>
</comment>
<dbReference type="PANTHER" id="PTHR43020">
    <property type="entry name" value="CDK5 REGULATORY SUBUNIT-ASSOCIATED PROTEIN 1"/>
    <property type="match status" value="1"/>
</dbReference>
<evidence type="ECO:0000256" key="2">
    <source>
        <dbReference type="ARBA" id="ARBA00022485"/>
    </source>
</evidence>
<evidence type="ECO:0000256" key="6">
    <source>
        <dbReference type="ARBA" id="ARBA00022694"/>
    </source>
</evidence>
<dbReference type="GO" id="GO:0051539">
    <property type="term" value="F:4 iron, 4 sulfur cluster binding"/>
    <property type="evidence" value="ECO:0007669"/>
    <property type="project" value="UniProtKB-UniRule"/>
</dbReference>
<feature type="binding site" evidence="11">
    <location>
        <position position="21"/>
    </location>
    <ligand>
        <name>[4Fe-4S] cluster</name>
        <dbReference type="ChEBI" id="CHEBI:49883"/>
        <label>1</label>
    </ligand>
</feature>
<evidence type="ECO:0000256" key="5">
    <source>
        <dbReference type="ARBA" id="ARBA00022691"/>
    </source>
</evidence>
<feature type="binding site" evidence="11">
    <location>
        <position position="172"/>
    </location>
    <ligand>
        <name>[4Fe-4S] cluster</name>
        <dbReference type="ChEBI" id="CHEBI:49883"/>
        <label>2</label>
        <note>4Fe-4S-S-AdoMet</note>
    </ligand>
</feature>
<dbReference type="Gene3D" id="3.80.30.20">
    <property type="entry name" value="tm_1862 like domain"/>
    <property type="match status" value="1"/>
</dbReference>
<evidence type="ECO:0000313" key="16">
    <source>
        <dbReference type="Proteomes" id="UP000242329"/>
    </source>
</evidence>
<dbReference type="OrthoDB" id="9805215at2"/>
<keyword evidence="4 11" id="KW-0808">Transferase</keyword>
<protein>
    <recommendedName>
        <fullName evidence="10 11">tRNA-2-methylthio-N(6)-dimethylallyladenosine synthase</fullName>
        <ecNumber evidence="10 11">2.8.4.3</ecNumber>
    </recommendedName>
    <alternativeName>
        <fullName evidence="11">(Dimethylallyl)adenosine tRNA methylthiotransferase MiaB</fullName>
    </alternativeName>
    <alternativeName>
        <fullName evidence="11">tRNA-i(6)A37 methylthiotransferase</fullName>
    </alternativeName>
</protein>
<feature type="binding site" evidence="11">
    <location>
        <position position="57"/>
    </location>
    <ligand>
        <name>[4Fe-4S] cluster</name>
        <dbReference type="ChEBI" id="CHEBI:49883"/>
        <label>1</label>
    </ligand>
</feature>
<dbReference type="InterPro" id="IPR058240">
    <property type="entry name" value="rSAM_sf"/>
</dbReference>
<dbReference type="PROSITE" id="PS50926">
    <property type="entry name" value="TRAM"/>
    <property type="match status" value="1"/>
</dbReference>
<evidence type="ECO:0000313" key="15">
    <source>
        <dbReference type="EMBL" id="SHH02530.1"/>
    </source>
</evidence>
<sequence>MAFAYTSLGQDKKYMILTYGCQMNVRDSETIAGLLEAMGYTATDEEKEADLIVFNTCSVRHSAENKVFGKVGEVIGLKRKKPELLIAFGGCMAQTPEARSILKKQGVDVIFGTHNIHELPYLLEEAYTTGKQVIRVWEKAEGIIEDLPVRRQSGISAFVNIMFGCDNFCSYCIVPYTRGRERSRHPDDIIREVKLLAREGYKEVTLLGQNVNSYGKGLEEKVDFADLLKMVCEVEGILRVRFTTSHPKDMSDKLIDTIAREEKMCEHVHVPLQAGSNRILKRMNRHYTREHYLALTARIRDKIPGVAITTDLIVGFPGETEDDFADTLDMVKKVRFDAAFTFMYSPRSGTKAAEFTDQVPLEVKKARLERLNELQYGIATEINKSLEGTVQEVLVEGPSKTDKDKLTSRTRTNRIVIFSGPGDLTGRLVNVKITEARTFSLFGELVEG</sequence>
<accession>A0A1M5PLD5</accession>
<dbReference type="InterPro" id="IPR038135">
    <property type="entry name" value="Methylthiotransferase_N_sf"/>
</dbReference>
<dbReference type="CDD" id="cd01335">
    <property type="entry name" value="Radical_SAM"/>
    <property type="match status" value="1"/>
</dbReference>
<dbReference type="SFLD" id="SFLDS00029">
    <property type="entry name" value="Radical_SAM"/>
    <property type="match status" value="1"/>
</dbReference>
<dbReference type="InterPro" id="IPR020612">
    <property type="entry name" value="Methylthiotransferase_CS"/>
</dbReference>
<evidence type="ECO:0000259" key="13">
    <source>
        <dbReference type="PROSITE" id="PS51449"/>
    </source>
</evidence>
<gene>
    <name evidence="11" type="primary">miaB</name>
    <name evidence="15" type="ORF">SAMN02745221_01503</name>
</gene>
<dbReference type="SFLD" id="SFLDG01061">
    <property type="entry name" value="methylthiotransferase"/>
    <property type="match status" value="1"/>
</dbReference>
<dbReference type="SFLD" id="SFLDG01082">
    <property type="entry name" value="B12-binding_domain_containing"/>
    <property type="match status" value="1"/>
</dbReference>
<dbReference type="InterPro" id="IPR023404">
    <property type="entry name" value="rSAM_horseshoe"/>
</dbReference>
<comment type="function">
    <text evidence="1 11">Catalyzes the methylthiolation of N6-(dimethylallyl)adenosine (i(6)A), leading to the formation of 2-methylthio-N6-(dimethylallyl)adenosine (ms(2)i(6)A) at position 37 in tRNAs that read codons beginning with uridine.</text>
</comment>
<evidence type="ECO:0000256" key="11">
    <source>
        <dbReference type="HAMAP-Rule" id="MF_01864"/>
    </source>
</evidence>
<dbReference type="NCBIfam" id="TIGR01574">
    <property type="entry name" value="miaB-methiolase"/>
    <property type="match status" value="1"/>
</dbReference>
<dbReference type="InterPro" id="IPR007197">
    <property type="entry name" value="rSAM"/>
</dbReference>
<dbReference type="InterPro" id="IPR013848">
    <property type="entry name" value="Methylthiotransferase_N"/>
</dbReference>
<evidence type="ECO:0000256" key="9">
    <source>
        <dbReference type="ARBA" id="ARBA00023014"/>
    </source>
</evidence>
<feature type="binding site" evidence="11">
    <location>
        <position position="91"/>
    </location>
    <ligand>
        <name>[4Fe-4S] cluster</name>
        <dbReference type="ChEBI" id="CHEBI:49883"/>
        <label>1</label>
    </ligand>
</feature>
<keyword evidence="5 11" id="KW-0949">S-adenosyl-L-methionine</keyword>
<dbReference type="STRING" id="1123382.SAMN02745221_01503"/>
<dbReference type="GO" id="GO:0035597">
    <property type="term" value="F:tRNA-2-methylthio-N(6)-dimethylallyladenosine(37) synthase activity"/>
    <property type="evidence" value="ECO:0007669"/>
    <property type="project" value="UniProtKB-EC"/>
</dbReference>
<dbReference type="RefSeq" id="WP_073092288.1">
    <property type="nucleotide sequence ID" value="NZ_FQWY01000024.1"/>
</dbReference>
<feature type="binding site" evidence="11">
    <location>
        <position position="169"/>
    </location>
    <ligand>
        <name>[4Fe-4S] cluster</name>
        <dbReference type="ChEBI" id="CHEBI:49883"/>
        <label>2</label>
        <note>4Fe-4S-S-AdoMet</note>
    </ligand>
</feature>
<dbReference type="InterPro" id="IPR006463">
    <property type="entry name" value="MiaB_methiolase"/>
</dbReference>
<feature type="binding site" evidence="11">
    <location>
        <position position="165"/>
    </location>
    <ligand>
        <name>[4Fe-4S] cluster</name>
        <dbReference type="ChEBI" id="CHEBI:49883"/>
        <label>2</label>
        <note>4Fe-4S-S-AdoMet</note>
    </ligand>
</feature>
<dbReference type="Proteomes" id="UP000242329">
    <property type="component" value="Unassembled WGS sequence"/>
</dbReference>
<feature type="domain" description="TRAM" evidence="12">
    <location>
        <begin position="384"/>
        <end position="447"/>
    </location>
</feature>
<dbReference type="InterPro" id="IPR002792">
    <property type="entry name" value="TRAM_dom"/>
</dbReference>
<feature type="domain" description="MTTase N-terminal" evidence="13">
    <location>
        <begin position="12"/>
        <end position="128"/>
    </location>
</feature>
<evidence type="ECO:0000256" key="10">
    <source>
        <dbReference type="ARBA" id="ARBA00033765"/>
    </source>
</evidence>
<dbReference type="SUPFAM" id="SSF102114">
    <property type="entry name" value="Radical SAM enzymes"/>
    <property type="match status" value="1"/>
</dbReference>
<dbReference type="SMART" id="SM00729">
    <property type="entry name" value="Elp3"/>
    <property type="match status" value="1"/>
</dbReference>
<dbReference type="EC" id="2.8.4.3" evidence="10 11"/>
<keyword evidence="9 11" id="KW-0411">Iron-sulfur</keyword>
<evidence type="ECO:0000256" key="4">
    <source>
        <dbReference type="ARBA" id="ARBA00022679"/>
    </source>
</evidence>
<dbReference type="PROSITE" id="PS01278">
    <property type="entry name" value="MTTASE_RADICAL"/>
    <property type="match status" value="1"/>
</dbReference>
<dbReference type="PROSITE" id="PS51449">
    <property type="entry name" value="MTTASE_N"/>
    <property type="match status" value="1"/>
</dbReference>
<dbReference type="Gene3D" id="3.40.50.12160">
    <property type="entry name" value="Methylthiotransferase, N-terminal domain"/>
    <property type="match status" value="1"/>
</dbReference>
<dbReference type="PROSITE" id="PS51918">
    <property type="entry name" value="RADICAL_SAM"/>
    <property type="match status" value="1"/>
</dbReference>
<keyword evidence="8 11" id="KW-0408">Iron</keyword>
<dbReference type="FunFam" id="3.80.30.20:FF:000001">
    <property type="entry name" value="tRNA-2-methylthio-N(6)-dimethylallyladenosine synthase 2"/>
    <property type="match status" value="1"/>
</dbReference>
<dbReference type="Pfam" id="PF04055">
    <property type="entry name" value="Radical_SAM"/>
    <property type="match status" value="1"/>
</dbReference>
<keyword evidence="3 11" id="KW-0963">Cytoplasm</keyword>
<evidence type="ECO:0000256" key="3">
    <source>
        <dbReference type="ARBA" id="ARBA00022490"/>
    </source>
</evidence>
<keyword evidence="2 11" id="KW-0004">4Fe-4S</keyword>
<keyword evidence="6 11" id="KW-0819">tRNA processing</keyword>
<dbReference type="AlphaFoldDB" id="A0A1M5PLD5"/>
<proteinExistence type="inferred from homology"/>
<dbReference type="PANTHER" id="PTHR43020:SF2">
    <property type="entry name" value="MITOCHONDRIAL TRNA METHYLTHIOTRANSFERASE CDK5RAP1"/>
    <property type="match status" value="1"/>
</dbReference>
<dbReference type="InterPro" id="IPR006638">
    <property type="entry name" value="Elp3/MiaA/NifB-like_rSAM"/>
</dbReference>
<keyword evidence="7 11" id="KW-0479">Metal-binding</keyword>
<dbReference type="GO" id="GO:0046872">
    <property type="term" value="F:metal ion binding"/>
    <property type="evidence" value="ECO:0007669"/>
    <property type="project" value="UniProtKB-KW"/>
</dbReference>
<reference evidence="16" key="1">
    <citation type="submission" date="2016-11" db="EMBL/GenBank/DDBJ databases">
        <authorList>
            <person name="Varghese N."/>
            <person name="Submissions S."/>
        </authorList>
    </citation>
    <scope>NUCLEOTIDE SEQUENCE [LARGE SCALE GENOMIC DNA]</scope>
    <source>
        <strain evidence="16">DSM 11003</strain>
    </source>
</reference>
<organism evidence="15 16">
    <name type="scientific">Thermosyntropha lipolytica DSM 11003</name>
    <dbReference type="NCBI Taxonomy" id="1123382"/>
    <lineage>
        <taxon>Bacteria</taxon>
        <taxon>Bacillati</taxon>
        <taxon>Bacillota</taxon>
        <taxon>Clostridia</taxon>
        <taxon>Eubacteriales</taxon>
        <taxon>Syntrophomonadaceae</taxon>
        <taxon>Thermosyntropha</taxon>
    </lineage>
</organism>
<evidence type="ECO:0000256" key="1">
    <source>
        <dbReference type="ARBA" id="ARBA00003234"/>
    </source>
</evidence>
<keyword evidence="16" id="KW-1185">Reference proteome</keyword>
<comment type="catalytic activity">
    <reaction evidence="11">
        <text>N(6)-dimethylallyladenosine(37) in tRNA + (sulfur carrier)-SH + AH2 + 2 S-adenosyl-L-methionine = 2-methylsulfanyl-N(6)-dimethylallyladenosine(37) in tRNA + (sulfur carrier)-H + 5'-deoxyadenosine + L-methionine + A + S-adenosyl-L-homocysteine + 2 H(+)</text>
        <dbReference type="Rhea" id="RHEA:37067"/>
        <dbReference type="Rhea" id="RHEA-COMP:10375"/>
        <dbReference type="Rhea" id="RHEA-COMP:10376"/>
        <dbReference type="Rhea" id="RHEA-COMP:14737"/>
        <dbReference type="Rhea" id="RHEA-COMP:14739"/>
        <dbReference type="ChEBI" id="CHEBI:13193"/>
        <dbReference type="ChEBI" id="CHEBI:15378"/>
        <dbReference type="ChEBI" id="CHEBI:17319"/>
        <dbReference type="ChEBI" id="CHEBI:17499"/>
        <dbReference type="ChEBI" id="CHEBI:29917"/>
        <dbReference type="ChEBI" id="CHEBI:57844"/>
        <dbReference type="ChEBI" id="CHEBI:57856"/>
        <dbReference type="ChEBI" id="CHEBI:59789"/>
        <dbReference type="ChEBI" id="CHEBI:64428"/>
        <dbReference type="ChEBI" id="CHEBI:74415"/>
        <dbReference type="ChEBI" id="CHEBI:74417"/>
        <dbReference type="EC" id="2.8.4.3"/>
    </reaction>
</comment>
<evidence type="ECO:0000256" key="7">
    <source>
        <dbReference type="ARBA" id="ARBA00022723"/>
    </source>
</evidence>
<comment type="subunit">
    <text evidence="11">Monomer.</text>
</comment>